<dbReference type="Gene3D" id="6.10.140.1340">
    <property type="match status" value="1"/>
</dbReference>
<evidence type="ECO:0000313" key="3">
    <source>
        <dbReference type="EMBL" id="CAG4883124.1"/>
    </source>
</evidence>
<dbReference type="AlphaFoldDB" id="A0A916J2T9"/>
<dbReference type="Proteomes" id="UP000742786">
    <property type="component" value="Unassembled WGS sequence"/>
</dbReference>
<evidence type="ECO:0000259" key="2">
    <source>
        <dbReference type="Pfam" id="PF11127"/>
    </source>
</evidence>
<dbReference type="EMBL" id="CAJQUM010000001">
    <property type="protein sequence ID" value="CAG4883124.1"/>
    <property type="molecule type" value="Genomic_DNA"/>
</dbReference>
<evidence type="ECO:0000313" key="4">
    <source>
        <dbReference type="Proteomes" id="UP000742786"/>
    </source>
</evidence>
<gene>
    <name evidence="3" type="ORF">GTOL_11006</name>
</gene>
<protein>
    <recommendedName>
        <fullName evidence="2">Inner membrane protein YgaP-like transmembrane domain-containing protein</fullName>
    </recommendedName>
</protein>
<feature type="domain" description="Inner membrane protein YgaP-like transmembrane" evidence="2">
    <location>
        <begin position="6"/>
        <end position="61"/>
    </location>
</feature>
<organism evidence="3 4">
    <name type="scientific">Georgfuchsia toluolica</name>
    <dbReference type="NCBI Taxonomy" id="424218"/>
    <lineage>
        <taxon>Bacteria</taxon>
        <taxon>Pseudomonadati</taxon>
        <taxon>Pseudomonadota</taxon>
        <taxon>Betaproteobacteria</taxon>
        <taxon>Nitrosomonadales</taxon>
        <taxon>Sterolibacteriaceae</taxon>
        <taxon>Georgfuchsia</taxon>
    </lineage>
</organism>
<proteinExistence type="predicted"/>
<keyword evidence="1" id="KW-1133">Transmembrane helix</keyword>
<name>A0A916J2T9_9PROT</name>
<keyword evidence="4" id="KW-1185">Reference proteome</keyword>
<evidence type="ECO:0000256" key="1">
    <source>
        <dbReference type="SAM" id="Phobius"/>
    </source>
</evidence>
<comment type="caution">
    <text evidence="3">The sequence shown here is derived from an EMBL/GenBank/DDBJ whole genome shotgun (WGS) entry which is preliminary data.</text>
</comment>
<accession>A0A916J2T9</accession>
<reference evidence="3" key="1">
    <citation type="submission" date="2021-04" db="EMBL/GenBank/DDBJ databases">
        <authorList>
            <person name="Hornung B."/>
        </authorList>
    </citation>
    <scope>NUCLEOTIDE SEQUENCE</scope>
    <source>
        <strain evidence="3">G5G6</strain>
    </source>
</reference>
<keyword evidence="1" id="KW-0472">Membrane</keyword>
<sequence length="69" mass="7801">MTSWQLTRVIAGTFVLLSLAFGVPESPLFMSKYWLWFTAFVGANLLQSGLTRWCMMEKIMQKLGAKPGN</sequence>
<dbReference type="Pfam" id="PF11127">
    <property type="entry name" value="YgaP-like_TM"/>
    <property type="match status" value="1"/>
</dbReference>
<dbReference type="RefSeq" id="WP_220635122.1">
    <property type="nucleotide sequence ID" value="NZ_CAJQUM010000001.1"/>
</dbReference>
<dbReference type="InterPro" id="IPR021309">
    <property type="entry name" value="YgaP-like_TM"/>
</dbReference>
<keyword evidence="1" id="KW-0812">Transmembrane</keyword>
<feature type="transmembrane region" description="Helical" evidence="1">
    <location>
        <begin position="33"/>
        <end position="53"/>
    </location>
</feature>